<organism evidence="1 2">
    <name type="scientific">Mobilicoccus caccae</name>
    <dbReference type="NCBI Taxonomy" id="1859295"/>
    <lineage>
        <taxon>Bacteria</taxon>
        <taxon>Bacillati</taxon>
        <taxon>Actinomycetota</taxon>
        <taxon>Actinomycetes</taxon>
        <taxon>Micrococcales</taxon>
        <taxon>Dermatophilaceae</taxon>
        <taxon>Mobilicoccus</taxon>
    </lineage>
</organism>
<evidence type="ECO:0008006" key="3">
    <source>
        <dbReference type="Google" id="ProtNLM"/>
    </source>
</evidence>
<sequence>MRLAVGGGTISHHRGAGPADIKLLFPRPSMVNAMFAGTGNPIPTKGFNRISWLKGPFTQITDRLTHHLRHTPELLADPDYARVNTTLTLHLAAYSMAEIGNRDPIGRRIAAGMPDGDIQLAVRDDAALILRARGGRLSVHEGVSPTRRATMVFADLDSAGAVLRGEVATYTALGRGDIEPSGYVPLLDKMNKLLGLVPRYLA</sequence>
<gene>
    <name evidence="1" type="ORF">GCM10025883_21880</name>
</gene>
<keyword evidence="2" id="KW-1185">Reference proteome</keyword>
<comment type="caution">
    <text evidence="1">The sequence shown here is derived from an EMBL/GenBank/DDBJ whole genome shotgun (WGS) entry which is preliminary data.</text>
</comment>
<evidence type="ECO:0000313" key="2">
    <source>
        <dbReference type="Proteomes" id="UP001157126"/>
    </source>
</evidence>
<evidence type="ECO:0000313" key="1">
    <source>
        <dbReference type="EMBL" id="GMA40143.1"/>
    </source>
</evidence>
<reference evidence="2" key="1">
    <citation type="journal article" date="2019" name="Int. J. Syst. Evol. Microbiol.">
        <title>The Global Catalogue of Microorganisms (GCM) 10K type strain sequencing project: providing services to taxonomists for standard genome sequencing and annotation.</title>
        <authorList>
            <consortium name="The Broad Institute Genomics Platform"/>
            <consortium name="The Broad Institute Genome Sequencing Center for Infectious Disease"/>
            <person name="Wu L."/>
            <person name="Ma J."/>
        </authorList>
    </citation>
    <scope>NUCLEOTIDE SEQUENCE [LARGE SCALE GENOMIC DNA]</scope>
    <source>
        <strain evidence="2">NBRC 113072</strain>
    </source>
</reference>
<protein>
    <recommendedName>
        <fullName evidence="3">SCP2 domain-containing protein</fullName>
    </recommendedName>
</protein>
<dbReference type="EMBL" id="BSUO01000001">
    <property type="protein sequence ID" value="GMA40143.1"/>
    <property type="molecule type" value="Genomic_DNA"/>
</dbReference>
<dbReference type="Proteomes" id="UP001157126">
    <property type="component" value="Unassembled WGS sequence"/>
</dbReference>
<accession>A0ABQ6ITZ1</accession>
<proteinExistence type="predicted"/>
<name>A0ABQ6ITZ1_9MICO</name>